<dbReference type="GO" id="GO:0016989">
    <property type="term" value="F:sigma factor antagonist activity"/>
    <property type="evidence" value="ECO:0007669"/>
    <property type="project" value="TreeGrafter"/>
</dbReference>
<gene>
    <name evidence="4" type="ORF">FAM09_26045</name>
</gene>
<dbReference type="Gene3D" id="2.60.120.1440">
    <property type="match status" value="1"/>
</dbReference>
<accession>A0A4S8HDQ3</accession>
<sequence length="452" mass="49816">MYVRASESERQKCQRCPLSLINAINLMPQESHITRLIIKHLQETITADETLDLQQWIAEDEQNRRQFEALTTNETLRNELLAYSESEQRIKAQVYAQLPEVQNVLNAPPKRIWMRYASVAAAILVLVVTSIWYWLPKEAAKTTTTTEQTPVAANIPAGGNKATLTLADGTVIDLDKAANGEIAKQGKSSVTKREDGQLEYQSVPKAFGSNRESSITYNVLSTPRGGQYQLLLPDGSKVWLNAASSIKYPTAFSGSERRVEVTGETYFEITKNPGKPFKVNILPSAEGGGRGGEILVTGTSFNVNAYGDEQPIVATLLEGKITISEIAIMGTQSGGSAVNNHKPQTTNHKQLLPGEEAQIKDKAGIVIRKNVDTESAVAWMKGFFDFHNAGIKTVMKQVSRWYNVDVQYTGAVPAQTFEGSLDRNIPLNELLASLQQMGTTKFQIEGRTIKVK</sequence>
<evidence type="ECO:0000313" key="4">
    <source>
        <dbReference type="EMBL" id="THU32915.1"/>
    </source>
</evidence>
<keyword evidence="1" id="KW-0812">Transmembrane</keyword>
<dbReference type="PANTHER" id="PTHR30273">
    <property type="entry name" value="PERIPLASMIC SIGNAL SENSOR AND SIGMA FACTOR ACTIVATOR FECR-RELATED"/>
    <property type="match status" value="1"/>
</dbReference>
<dbReference type="EMBL" id="STFF01000010">
    <property type="protein sequence ID" value="THU32915.1"/>
    <property type="molecule type" value="Genomic_DNA"/>
</dbReference>
<evidence type="ECO:0000259" key="3">
    <source>
        <dbReference type="Pfam" id="PF16344"/>
    </source>
</evidence>
<dbReference type="InterPro" id="IPR006860">
    <property type="entry name" value="FecR"/>
</dbReference>
<reference evidence="4 5" key="1">
    <citation type="submission" date="2019-04" db="EMBL/GenBank/DDBJ databases">
        <title>Niastella caeni sp. nov., isolated from activated sludge.</title>
        <authorList>
            <person name="Sheng M."/>
        </authorList>
    </citation>
    <scope>NUCLEOTIDE SEQUENCE [LARGE SCALE GENOMIC DNA]</scope>
    <source>
        <strain evidence="4 5">HX-2-15</strain>
    </source>
</reference>
<keyword evidence="1" id="KW-1133">Transmembrane helix</keyword>
<dbReference type="Pfam" id="PF04773">
    <property type="entry name" value="FecR"/>
    <property type="match status" value="1"/>
</dbReference>
<dbReference type="InterPro" id="IPR012373">
    <property type="entry name" value="Ferrdict_sens_TM"/>
</dbReference>
<dbReference type="InterPro" id="IPR032508">
    <property type="entry name" value="FecR_C"/>
</dbReference>
<comment type="caution">
    <text evidence="4">The sequence shown here is derived from an EMBL/GenBank/DDBJ whole genome shotgun (WGS) entry which is preliminary data.</text>
</comment>
<dbReference type="OrthoDB" id="629393at2"/>
<evidence type="ECO:0000313" key="5">
    <source>
        <dbReference type="Proteomes" id="UP000306918"/>
    </source>
</evidence>
<dbReference type="AlphaFoldDB" id="A0A4S8HDQ3"/>
<keyword evidence="5" id="KW-1185">Reference proteome</keyword>
<dbReference type="PANTHER" id="PTHR30273:SF2">
    <property type="entry name" value="PROTEIN FECR"/>
    <property type="match status" value="1"/>
</dbReference>
<proteinExistence type="predicted"/>
<dbReference type="Gene3D" id="3.55.50.30">
    <property type="match status" value="1"/>
</dbReference>
<evidence type="ECO:0000256" key="1">
    <source>
        <dbReference type="SAM" id="Phobius"/>
    </source>
</evidence>
<dbReference type="Pfam" id="PF16344">
    <property type="entry name" value="FecR_C"/>
    <property type="match status" value="1"/>
</dbReference>
<name>A0A4S8HDQ3_9BACT</name>
<protein>
    <submittedName>
        <fullName evidence="4">FecR family protein</fullName>
    </submittedName>
</protein>
<feature type="transmembrane region" description="Helical" evidence="1">
    <location>
        <begin position="116"/>
        <end position="135"/>
    </location>
</feature>
<organism evidence="4 5">
    <name type="scientific">Niastella caeni</name>
    <dbReference type="NCBI Taxonomy" id="2569763"/>
    <lineage>
        <taxon>Bacteria</taxon>
        <taxon>Pseudomonadati</taxon>
        <taxon>Bacteroidota</taxon>
        <taxon>Chitinophagia</taxon>
        <taxon>Chitinophagales</taxon>
        <taxon>Chitinophagaceae</taxon>
        <taxon>Niastella</taxon>
    </lineage>
</organism>
<feature type="domain" description="Protein FecR C-terminal" evidence="3">
    <location>
        <begin position="384"/>
        <end position="451"/>
    </location>
</feature>
<keyword evidence="1" id="KW-0472">Membrane</keyword>
<evidence type="ECO:0000259" key="2">
    <source>
        <dbReference type="Pfam" id="PF04773"/>
    </source>
</evidence>
<feature type="domain" description="FecR protein" evidence="2">
    <location>
        <begin position="219"/>
        <end position="321"/>
    </location>
</feature>
<dbReference type="Proteomes" id="UP000306918">
    <property type="component" value="Unassembled WGS sequence"/>
</dbReference>